<comment type="caution">
    <text evidence="2">The sequence shown here is derived from an EMBL/GenBank/DDBJ whole genome shotgun (WGS) entry which is preliminary data.</text>
</comment>
<organism evidence="2 3">
    <name type="scientific">Colocasia esculenta</name>
    <name type="common">Wild taro</name>
    <name type="synonym">Arum esculentum</name>
    <dbReference type="NCBI Taxonomy" id="4460"/>
    <lineage>
        <taxon>Eukaryota</taxon>
        <taxon>Viridiplantae</taxon>
        <taxon>Streptophyta</taxon>
        <taxon>Embryophyta</taxon>
        <taxon>Tracheophyta</taxon>
        <taxon>Spermatophyta</taxon>
        <taxon>Magnoliopsida</taxon>
        <taxon>Liliopsida</taxon>
        <taxon>Araceae</taxon>
        <taxon>Aroideae</taxon>
        <taxon>Colocasieae</taxon>
        <taxon>Colocasia</taxon>
    </lineage>
</organism>
<feature type="region of interest" description="Disordered" evidence="1">
    <location>
        <begin position="1"/>
        <end position="44"/>
    </location>
</feature>
<dbReference type="EMBL" id="NMUH01004944">
    <property type="protein sequence ID" value="MQM11330.1"/>
    <property type="molecule type" value="Genomic_DNA"/>
</dbReference>
<name>A0A843X576_COLES</name>
<dbReference type="AlphaFoldDB" id="A0A843X576"/>
<proteinExistence type="predicted"/>
<keyword evidence="3" id="KW-1185">Reference proteome</keyword>
<accession>A0A843X576</accession>
<evidence type="ECO:0000256" key="1">
    <source>
        <dbReference type="SAM" id="MobiDB-lite"/>
    </source>
</evidence>
<dbReference type="Proteomes" id="UP000652761">
    <property type="component" value="Unassembled WGS sequence"/>
</dbReference>
<sequence length="78" mass="8660">MTDEVNKVMSEDHGIDNRGSKDHDRHDLEVSSGAQNQRHTSAKCASDGIHRLGHLGSLFGEKHLRGHLGLSRPMLHLQ</sequence>
<gene>
    <name evidence="2" type="ORF">Taro_044237</name>
</gene>
<protein>
    <submittedName>
        <fullName evidence="2">Uncharacterized protein</fullName>
    </submittedName>
</protein>
<reference evidence="2" key="1">
    <citation type="submission" date="2017-07" db="EMBL/GenBank/DDBJ databases">
        <title>Taro Niue Genome Assembly and Annotation.</title>
        <authorList>
            <person name="Atibalentja N."/>
            <person name="Keating K."/>
            <person name="Fields C.J."/>
        </authorList>
    </citation>
    <scope>NUCLEOTIDE SEQUENCE</scope>
    <source>
        <strain evidence="2">Niue_2</strain>
        <tissue evidence="2">Leaf</tissue>
    </source>
</reference>
<evidence type="ECO:0000313" key="2">
    <source>
        <dbReference type="EMBL" id="MQM11330.1"/>
    </source>
</evidence>
<evidence type="ECO:0000313" key="3">
    <source>
        <dbReference type="Proteomes" id="UP000652761"/>
    </source>
</evidence>
<feature type="compositionally biased region" description="Basic and acidic residues" evidence="1">
    <location>
        <begin position="1"/>
        <end position="29"/>
    </location>
</feature>